<dbReference type="InterPro" id="IPR036028">
    <property type="entry name" value="SH3-like_dom_sf"/>
</dbReference>
<keyword evidence="2 4" id="KW-0728">SH3 domain</keyword>
<dbReference type="GO" id="GO:0007254">
    <property type="term" value="P:JNK cascade"/>
    <property type="evidence" value="ECO:0007669"/>
    <property type="project" value="TreeGrafter"/>
</dbReference>
<gene>
    <name evidence="7" type="ORF">BDK51DRAFT_44029</name>
</gene>
<feature type="domain" description="SH3" evidence="6">
    <location>
        <begin position="254"/>
        <end position="315"/>
    </location>
</feature>
<name>A0A4P9WGT9_9FUNG</name>
<accession>A0A4P9WGT9</accession>
<dbReference type="GO" id="GO:0046328">
    <property type="term" value="P:regulation of JNK cascade"/>
    <property type="evidence" value="ECO:0007669"/>
    <property type="project" value="InterPro"/>
</dbReference>
<proteinExistence type="predicted"/>
<dbReference type="Gene3D" id="2.30.30.40">
    <property type="entry name" value="SH3 Domains"/>
    <property type="match status" value="2"/>
</dbReference>
<feature type="compositionally biased region" description="Low complexity" evidence="5">
    <location>
        <begin position="362"/>
        <end position="372"/>
    </location>
</feature>
<feature type="region of interest" description="Disordered" evidence="5">
    <location>
        <begin position="42"/>
        <end position="65"/>
    </location>
</feature>
<evidence type="ECO:0000313" key="8">
    <source>
        <dbReference type="Proteomes" id="UP000269721"/>
    </source>
</evidence>
<dbReference type="OrthoDB" id="5595608at2759"/>
<evidence type="ECO:0000256" key="5">
    <source>
        <dbReference type="SAM" id="MobiDB-lite"/>
    </source>
</evidence>
<evidence type="ECO:0000256" key="2">
    <source>
        <dbReference type="ARBA" id="ARBA00022443"/>
    </source>
</evidence>
<dbReference type="SUPFAM" id="SSF50044">
    <property type="entry name" value="SH3-domain"/>
    <property type="match status" value="2"/>
</dbReference>
<evidence type="ECO:0000313" key="7">
    <source>
        <dbReference type="EMBL" id="RKO92031.1"/>
    </source>
</evidence>
<evidence type="ECO:0000259" key="6">
    <source>
        <dbReference type="PROSITE" id="PS50002"/>
    </source>
</evidence>
<keyword evidence="3" id="KW-0963">Cytoplasm</keyword>
<dbReference type="EMBL" id="KZ994801">
    <property type="protein sequence ID" value="RKO92031.1"/>
    <property type="molecule type" value="Genomic_DNA"/>
</dbReference>
<feature type="region of interest" description="Disordered" evidence="5">
    <location>
        <begin position="350"/>
        <end position="372"/>
    </location>
</feature>
<dbReference type="GO" id="GO:0005078">
    <property type="term" value="F:MAP-kinase scaffold activity"/>
    <property type="evidence" value="ECO:0007669"/>
    <property type="project" value="TreeGrafter"/>
</dbReference>
<sequence>MCAMPGTVLNATACRASALPTCSASLLQQCPGAVSLAAALATPKSTPTPTPTPALTQNAASTSDSPGPAIAGGLSAAIFFAVSVFFIWKYWHPSTADKFELINSLPHQPPPDAGAPQIAEIPPAPPLLNLPSRADSIHRKASPLVTDSADVAIAPIAVSLPLGAEGSGHDPSRKRAQAIREHEPRNKDEMRLKYGDVVMIEKAFQDEWALGWNVVTGVRGVFPLACVDAESTLTESPIIMESPRVGGPRNKVHIPLQRYRVQHRHIPASLDEIALFPGDVVAVEHFFEDLWCLGFDYANSSRGLFPLFCLDELDATTTRSSPTTFRRYPRGTPSPVTIASRENSIHSITDSAMTQSPPPSSPSFTSTEPNPSNRSFVDIALDSIVDARQRAIEDLSRQIVAEPDINWRRVLEQRLEQLENTPV</sequence>
<dbReference type="Proteomes" id="UP000269721">
    <property type="component" value="Unassembled WGS sequence"/>
</dbReference>
<dbReference type="AlphaFoldDB" id="A0A4P9WGT9"/>
<dbReference type="InterPro" id="IPR001452">
    <property type="entry name" value="SH3_domain"/>
</dbReference>
<dbReference type="Pfam" id="PF14604">
    <property type="entry name" value="SH3_9"/>
    <property type="match status" value="1"/>
</dbReference>
<feature type="region of interest" description="Disordered" evidence="5">
    <location>
        <begin position="164"/>
        <end position="183"/>
    </location>
</feature>
<evidence type="ECO:0000256" key="4">
    <source>
        <dbReference type="PROSITE-ProRule" id="PRU00192"/>
    </source>
</evidence>
<evidence type="ECO:0000256" key="1">
    <source>
        <dbReference type="ARBA" id="ARBA00004496"/>
    </source>
</evidence>
<dbReference type="PROSITE" id="PS50002">
    <property type="entry name" value="SH3"/>
    <property type="match status" value="2"/>
</dbReference>
<dbReference type="PANTHER" id="PTHR47437:SF4">
    <property type="entry name" value="JNK-INTERACTING PROTEIN 1-LIKE PROTEIN"/>
    <property type="match status" value="1"/>
</dbReference>
<dbReference type="GO" id="GO:0005737">
    <property type="term" value="C:cytoplasm"/>
    <property type="evidence" value="ECO:0007669"/>
    <property type="project" value="UniProtKB-SubCell"/>
</dbReference>
<evidence type="ECO:0000256" key="3">
    <source>
        <dbReference type="ARBA" id="ARBA00022490"/>
    </source>
</evidence>
<keyword evidence="8" id="KW-1185">Reference proteome</keyword>
<comment type="subcellular location">
    <subcellularLocation>
        <location evidence="1">Cytoplasm</location>
    </subcellularLocation>
</comment>
<reference evidence="8" key="1">
    <citation type="journal article" date="2018" name="Nat. Microbiol.">
        <title>Leveraging single-cell genomics to expand the fungal tree of life.</title>
        <authorList>
            <person name="Ahrendt S.R."/>
            <person name="Quandt C.A."/>
            <person name="Ciobanu D."/>
            <person name="Clum A."/>
            <person name="Salamov A."/>
            <person name="Andreopoulos B."/>
            <person name="Cheng J.F."/>
            <person name="Woyke T."/>
            <person name="Pelin A."/>
            <person name="Henrissat B."/>
            <person name="Reynolds N.K."/>
            <person name="Benny G.L."/>
            <person name="Smith M.E."/>
            <person name="James T.Y."/>
            <person name="Grigoriev I.V."/>
        </authorList>
    </citation>
    <scope>NUCLEOTIDE SEQUENCE [LARGE SCALE GENOMIC DNA]</scope>
</reference>
<feature type="domain" description="SH3" evidence="6">
    <location>
        <begin position="171"/>
        <end position="232"/>
    </location>
</feature>
<dbReference type="InterPro" id="IPR047178">
    <property type="entry name" value="JIP1_scaffold"/>
</dbReference>
<dbReference type="GO" id="GO:0008432">
    <property type="term" value="F:JUN kinase binding"/>
    <property type="evidence" value="ECO:0007669"/>
    <property type="project" value="TreeGrafter"/>
</dbReference>
<dbReference type="PANTHER" id="PTHR47437">
    <property type="entry name" value="JNK-INTERACTING PROTEIN 1-LIKE PROTEIN"/>
    <property type="match status" value="1"/>
</dbReference>
<organism evidence="7 8">
    <name type="scientific">Blyttiomyces helicus</name>
    <dbReference type="NCBI Taxonomy" id="388810"/>
    <lineage>
        <taxon>Eukaryota</taxon>
        <taxon>Fungi</taxon>
        <taxon>Fungi incertae sedis</taxon>
        <taxon>Chytridiomycota</taxon>
        <taxon>Chytridiomycota incertae sedis</taxon>
        <taxon>Chytridiomycetes</taxon>
        <taxon>Chytridiomycetes incertae sedis</taxon>
        <taxon>Blyttiomyces</taxon>
    </lineage>
</organism>
<protein>
    <recommendedName>
        <fullName evidence="6">SH3 domain-containing protein</fullName>
    </recommendedName>
</protein>
<feature type="compositionally biased region" description="Basic and acidic residues" evidence="5">
    <location>
        <begin position="167"/>
        <end position="183"/>
    </location>
</feature>
<dbReference type="SMART" id="SM00326">
    <property type="entry name" value="SH3"/>
    <property type="match status" value="2"/>
</dbReference>